<dbReference type="RefSeq" id="WP_244964244.1">
    <property type="nucleotide sequence ID" value="NZ_JACHWJ010000004.1"/>
</dbReference>
<evidence type="ECO:0000256" key="3">
    <source>
        <dbReference type="PIRSR" id="PIRSR633199-1"/>
    </source>
</evidence>
<keyword evidence="2 5" id="KW-0378">Hydrolase</keyword>
<feature type="active site" description="Nucleophile" evidence="3">
    <location>
        <position position="427"/>
    </location>
</feature>
<dbReference type="SUPFAM" id="SSF55909">
    <property type="entry name" value="Pentein"/>
    <property type="match status" value="1"/>
</dbReference>
<feature type="transmembrane region" description="Helical" evidence="4">
    <location>
        <begin position="89"/>
        <end position="110"/>
    </location>
</feature>
<keyword evidence="4" id="KW-0812">Transmembrane</keyword>
<comment type="caution">
    <text evidence="5">The sequence shown here is derived from an EMBL/GenBank/DDBJ whole genome shotgun (WGS) entry which is preliminary data.</text>
</comment>
<dbReference type="PANTHER" id="PTHR12737">
    <property type="entry name" value="DIMETHYLARGININE DIMETHYLAMINOHYDROLASE"/>
    <property type="match status" value="1"/>
</dbReference>
<dbReference type="GO" id="GO:0016403">
    <property type="term" value="F:dimethylargininase activity"/>
    <property type="evidence" value="ECO:0007669"/>
    <property type="project" value="UniProtKB-EC"/>
</dbReference>
<dbReference type="EC" id="3.5.3.18" evidence="5"/>
<evidence type="ECO:0000256" key="1">
    <source>
        <dbReference type="ARBA" id="ARBA00008532"/>
    </source>
</evidence>
<evidence type="ECO:0000256" key="4">
    <source>
        <dbReference type="SAM" id="Phobius"/>
    </source>
</evidence>
<keyword evidence="4" id="KW-0472">Membrane</keyword>
<feature type="transmembrane region" description="Helical" evidence="4">
    <location>
        <begin position="62"/>
        <end position="82"/>
    </location>
</feature>
<dbReference type="Proteomes" id="UP000545286">
    <property type="component" value="Unassembled WGS sequence"/>
</dbReference>
<sequence length="433" mass="46297">MSTKNSQPVTHVSELDGGTRFNAALVAAMGVALATLLTSLVVMNERDLTMVLSPLTTLTDTFDFYSLSVLILLVLVTLVGWLGWLRNWWISAIAGLVVTVLAGTVGYVVRLATGGAEFTGETWSAIFTEFFGLNFVFLVSGTVFTALIGPALFRRQVADMLQDVSGRVAHAGELRRFAESSRKLALVRIPAANPQDAQVTFQERAEVDRDRANEQWESYVALLDEHGWETREVPAAETMPDSVFTEDQVVVLGQVAILGRSGAASRRAELPGVRASLSETEFVTMEIEAPATLDGGDVLLAGDTVYVGASTRTNAEGIRALREIALDLGYRVVAVPIKGALHLKSVATALPDGTVIAWTPALEQPSLFGGYIEAPELLGASILPLDADTVLVSAAAPATAKLVKRLGYNVVTLDLSEFEKLEGGVTCLSARAY</sequence>
<dbReference type="GO" id="GO:0000052">
    <property type="term" value="P:citrulline metabolic process"/>
    <property type="evidence" value="ECO:0007669"/>
    <property type="project" value="TreeGrafter"/>
</dbReference>
<dbReference type="InterPro" id="IPR033199">
    <property type="entry name" value="DDAH-like"/>
</dbReference>
<name>A0A7W4YFX0_9MICO</name>
<dbReference type="GO" id="GO:0016597">
    <property type="term" value="F:amino acid binding"/>
    <property type="evidence" value="ECO:0007669"/>
    <property type="project" value="TreeGrafter"/>
</dbReference>
<protein>
    <submittedName>
        <fullName evidence="5">Dimethylargininase</fullName>
        <ecNumber evidence="5">3.5.3.18</ecNumber>
    </submittedName>
</protein>
<feature type="active site" description="Proton donor" evidence="3">
    <location>
        <position position="342"/>
    </location>
</feature>
<dbReference type="Pfam" id="PF02274">
    <property type="entry name" value="ADI"/>
    <property type="match status" value="1"/>
</dbReference>
<dbReference type="PANTHER" id="PTHR12737:SF9">
    <property type="entry name" value="DIMETHYLARGININASE"/>
    <property type="match status" value="1"/>
</dbReference>
<evidence type="ECO:0000313" key="5">
    <source>
        <dbReference type="EMBL" id="MBB2958742.1"/>
    </source>
</evidence>
<proteinExistence type="inferred from homology"/>
<feature type="transmembrane region" description="Helical" evidence="4">
    <location>
        <begin position="130"/>
        <end position="153"/>
    </location>
</feature>
<dbReference type="Gene3D" id="3.75.10.10">
    <property type="entry name" value="L-arginine/glycine Amidinotransferase, Chain A"/>
    <property type="match status" value="1"/>
</dbReference>
<gene>
    <name evidence="5" type="ORF">FHX72_002888</name>
</gene>
<dbReference type="AlphaFoldDB" id="A0A7W4YFX0"/>
<reference evidence="5 6" key="1">
    <citation type="submission" date="2020-08" db="EMBL/GenBank/DDBJ databases">
        <title>Sequencing the genomes of 1000 actinobacteria strains.</title>
        <authorList>
            <person name="Klenk H.-P."/>
        </authorList>
    </citation>
    <scope>NUCLEOTIDE SEQUENCE [LARGE SCALE GENOMIC DNA]</scope>
    <source>
        <strain evidence="5 6">DSM 20419</strain>
    </source>
</reference>
<feature type="transmembrane region" description="Helical" evidence="4">
    <location>
        <begin position="21"/>
        <end position="42"/>
    </location>
</feature>
<organism evidence="5 6">
    <name type="scientific">Pseudoclavibacter helvolus</name>
    <dbReference type="NCBI Taxonomy" id="255205"/>
    <lineage>
        <taxon>Bacteria</taxon>
        <taxon>Bacillati</taxon>
        <taxon>Actinomycetota</taxon>
        <taxon>Actinomycetes</taxon>
        <taxon>Micrococcales</taxon>
        <taxon>Microbacteriaceae</taxon>
        <taxon>Pseudoclavibacter</taxon>
    </lineage>
</organism>
<dbReference type="GO" id="GO:0045429">
    <property type="term" value="P:positive regulation of nitric oxide biosynthetic process"/>
    <property type="evidence" value="ECO:0007669"/>
    <property type="project" value="TreeGrafter"/>
</dbReference>
<evidence type="ECO:0000313" key="6">
    <source>
        <dbReference type="Proteomes" id="UP000545286"/>
    </source>
</evidence>
<comment type="similarity">
    <text evidence="1">Belongs to the DDAH family.</text>
</comment>
<evidence type="ECO:0000256" key="2">
    <source>
        <dbReference type="ARBA" id="ARBA00022801"/>
    </source>
</evidence>
<dbReference type="EMBL" id="JACHWJ010000004">
    <property type="protein sequence ID" value="MBB2958742.1"/>
    <property type="molecule type" value="Genomic_DNA"/>
</dbReference>
<keyword evidence="6" id="KW-1185">Reference proteome</keyword>
<keyword evidence="4" id="KW-1133">Transmembrane helix</keyword>
<dbReference type="GO" id="GO:0006525">
    <property type="term" value="P:arginine metabolic process"/>
    <property type="evidence" value="ECO:0007669"/>
    <property type="project" value="TreeGrafter"/>
</dbReference>
<accession>A0A7W4YFX0</accession>